<feature type="region of interest" description="Disordered" evidence="1">
    <location>
        <begin position="664"/>
        <end position="701"/>
    </location>
</feature>
<keyword evidence="4" id="KW-1185">Reference proteome</keyword>
<evidence type="ECO:0000313" key="3">
    <source>
        <dbReference type="EMBL" id="RPA71973.1"/>
    </source>
</evidence>
<keyword evidence="2" id="KW-0472">Membrane</keyword>
<dbReference type="EMBL" id="ML119888">
    <property type="protein sequence ID" value="RPA71973.1"/>
    <property type="molecule type" value="Genomic_DNA"/>
</dbReference>
<accession>A0A3N4HC64</accession>
<dbReference type="OrthoDB" id="5428040at2759"/>
<feature type="transmembrane region" description="Helical" evidence="2">
    <location>
        <begin position="138"/>
        <end position="162"/>
    </location>
</feature>
<keyword evidence="2" id="KW-1133">Transmembrane helix</keyword>
<sequence length="701" mass="75904">MSRKKAFVSRFGWVGILTLTLGSALIIAIMVLLGLFWRWSLDPASRFSTSQTYFHELVLRSWAPQAITVSSAILRTIVAAQMLIGCYMLASYTFEFGNLRGRDLDVIYVSQSANEGPLAMCALTIKALLSGGTSGRNLFVILLFTLLVLVSFAAQLTSTFLLQDFDTAFLANRTDTSPTPFMASGRFECLNGDQTPADYPMFAENSTAPFFEQGGDEGGFYDTGLLHRAFLPLPKNKRESILSYSGPANVLSQRDICFPPVMNITVTPSSNGPSVSVAVNASMALPPSLQAYLAEAFPDLGYIPSDFATLLLPTKDTPSTASGLTLGPSIPRNPATNWPLSLSNPLLTTYLFYRTVHHLPITSSSSDTTTHRGEWARVQTRNATSAMDYTFCIRTFFWIDRRITASVTPGTSTPLLEPVPVGNRAASVTEDGTVIVRNNWLTSSILAQHSRNRNKNPSYLRLTEVRNITDTAETVKFANTDLVGRIGDIPTPNYYCEWTLSLGIATDWCYNEPGSFHAGRSISQCAGTVSGGKAVESVAKIVPVSRQIVDLVNDTIVDTGHAADAVQSVNTILHGGSYLLNSAFFGSGNPNFTMPATMRLFAESRLPQQWAGYFAVVGLVAAHFVLLAVAFIAYLKTETSRGEVSLDGVAALKMGMSSSVALGAMEGEEEGLRRRGRSGSNDSSTEYRGGGTAYDISGPRY</sequence>
<reference evidence="3 4" key="1">
    <citation type="journal article" date="2018" name="Nat. Ecol. Evol.">
        <title>Pezizomycetes genomes reveal the molecular basis of ectomycorrhizal truffle lifestyle.</title>
        <authorList>
            <person name="Murat C."/>
            <person name="Payen T."/>
            <person name="Noel B."/>
            <person name="Kuo A."/>
            <person name="Morin E."/>
            <person name="Chen J."/>
            <person name="Kohler A."/>
            <person name="Krizsan K."/>
            <person name="Balestrini R."/>
            <person name="Da Silva C."/>
            <person name="Montanini B."/>
            <person name="Hainaut M."/>
            <person name="Levati E."/>
            <person name="Barry K.W."/>
            <person name="Belfiori B."/>
            <person name="Cichocki N."/>
            <person name="Clum A."/>
            <person name="Dockter R.B."/>
            <person name="Fauchery L."/>
            <person name="Guy J."/>
            <person name="Iotti M."/>
            <person name="Le Tacon F."/>
            <person name="Lindquist E.A."/>
            <person name="Lipzen A."/>
            <person name="Malagnac F."/>
            <person name="Mello A."/>
            <person name="Molinier V."/>
            <person name="Miyauchi S."/>
            <person name="Poulain J."/>
            <person name="Riccioni C."/>
            <person name="Rubini A."/>
            <person name="Sitrit Y."/>
            <person name="Splivallo R."/>
            <person name="Traeger S."/>
            <person name="Wang M."/>
            <person name="Zifcakova L."/>
            <person name="Wipf D."/>
            <person name="Zambonelli A."/>
            <person name="Paolocci F."/>
            <person name="Nowrousian M."/>
            <person name="Ottonello S."/>
            <person name="Baldrian P."/>
            <person name="Spatafora J.W."/>
            <person name="Henrissat B."/>
            <person name="Nagy L.G."/>
            <person name="Aury J.M."/>
            <person name="Wincker P."/>
            <person name="Grigoriev I.V."/>
            <person name="Bonfante P."/>
            <person name="Martin F.M."/>
        </authorList>
    </citation>
    <scope>NUCLEOTIDE SEQUENCE [LARGE SCALE GENOMIC DNA]</scope>
    <source>
        <strain evidence="3 4">RN42</strain>
    </source>
</reference>
<keyword evidence="2" id="KW-0812">Transmembrane</keyword>
<evidence type="ECO:0000256" key="1">
    <source>
        <dbReference type="SAM" id="MobiDB-lite"/>
    </source>
</evidence>
<proteinExistence type="predicted"/>
<feature type="transmembrane region" description="Helical" evidence="2">
    <location>
        <begin position="12"/>
        <end position="37"/>
    </location>
</feature>
<dbReference type="AlphaFoldDB" id="A0A3N4HC64"/>
<name>A0A3N4HC64_ASCIM</name>
<feature type="transmembrane region" description="Helical" evidence="2">
    <location>
        <begin position="72"/>
        <end position="94"/>
    </location>
</feature>
<protein>
    <submittedName>
        <fullName evidence="3">Uncharacterized protein</fullName>
    </submittedName>
</protein>
<evidence type="ECO:0000313" key="4">
    <source>
        <dbReference type="Proteomes" id="UP000275078"/>
    </source>
</evidence>
<organism evidence="3 4">
    <name type="scientific">Ascobolus immersus RN42</name>
    <dbReference type="NCBI Taxonomy" id="1160509"/>
    <lineage>
        <taxon>Eukaryota</taxon>
        <taxon>Fungi</taxon>
        <taxon>Dikarya</taxon>
        <taxon>Ascomycota</taxon>
        <taxon>Pezizomycotina</taxon>
        <taxon>Pezizomycetes</taxon>
        <taxon>Pezizales</taxon>
        <taxon>Ascobolaceae</taxon>
        <taxon>Ascobolus</taxon>
    </lineage>
</organism>
<evidence type="ECO:0000256" key="2">
    <source>
        <dbReference type="SAM" id="Phobius"/>
    </source>
</evidence>
<gene>
    <name evidence="3" type="ORF">BJ508DRAFT_82409</name>
</gene>
<feature type="transmembrane region" description="Helical" evidence="2">
    <location>
        <begin position="610"/>
        <end position="635"/>
    </location>
</feature>
<dbReference type="Proteomes" id="UP000275078">
    <property type="component" value="Unassembled WGS sequence"/>
</dbReference>